<evidence type="ECO:0000313" key="2">
    <source>
        <dbReference type="EMBL" id="KGO92867.1"/>
    </source>
</evidence>
<dbReference type="OrthoDB" id="9814143at2"/>
<gene>
    <name evidence="2" type="ORF">Q766_09525</name>
</gene>
<dbReference type="Pfam" id="PF08695">
    <property type="entry name" value="Coa1"/>
    <property type="match status" value="1"/>
</dbReference>
<reference evidence="2 3" key="1">
    <citation type="submission" date="2013-09" db="EMBL/GenBank/DDBJ databases">
        <authorList>
            <person name="Zeng Z."/>
            <person name="Chen C."/>
        </authorList>
    </citation>
    <scope>NUCLEOTIDE SEQUENCE [LARGE SCALE GENOMIC DNA]</scope>
    <source>
        <strain evidence="2 3">WB 4.1-42</strain>
    </source>
</reference>
<comment type="caution">
    <text evidence="2">The sequence shown here is derived from an EMBL/GenBank/DDBJ whole genome shotgun (WGS) entry which is preliminary data.</text>
</comment>
<accession>A0A0A2MJP5</accession>
<feature type="transmembrane region" description="Helical" evidence="1">
    <location>
        <begin position="29"/>
        <end position="51"/>
    </location>
</feature>
<dbReference type="Proteomes" id="UP000030111">
    <property type="component" value="Unassembled WGS sequence"/>
</dbReference>
<evidence type="ECO:0000256" key="1">
    <source>
        <dbReference type="SAM" id="Phobius"/>
    </source>
</evidence>
<dbReference type="EMBL" id="JRLY01000007">
    <property type="protein sequence ID" value="KGO92867.1"/>
    <property type="molecule type" value="Genomic_DNA"/>
</dbReference>
<dbReference type="AlphaFoldDB" id="A0A0A2MJP5"/>
<keyword evidence="3" id="KW-1185">Reference proteome</keyword>
<dbReference type="RefSeq" id="WP_026993099.1">
    <property type="nucleotide sequence ID" value="NZ_JRLY01000007.1"/>
</dbReference>
<keyword evidence="1" id="KW-1133">Transmembrane helix</keyword>
<keyword evidence="1" id="KW-0812">Transmembrane</keyword>
<evidence type="ECO:0000313" key="3">
    <source>
        <dbReference type="Proteomes" id="UP000030111"/>
    </source>
</evidence>
<name>A0A0A2MJP5_9FLAO</name>
<protein>
    <submittedName>
        <fullName evidence="2">Uncharacterized protein</fullName>
    </submittedName>
</protein>
<dbReference type="InterPro" id="IPR014807">
    <property type="entry name" value="Coa1"/>
</dbReference>
<proteinExistence type="predicted"/>
<organism evidence="2 3">
    <name type="scientific">Flavobacterium subsaxonicum WB 4.1-42 = DSM 21790</name>
    <dbReference type="NCBI Taxonomy" id="1121898"/>
    <lineage>
        <taxon>Bacteria</taxon>
        <taxon>Pseudomonadati</taxon>
        <taxon>Bacteroidota</taxon>
        <taxon>Flavobacteriia</taxon>
        <taxon>Flavobacteriales</taxon>
        <taxon>Flavobacteriaceae</taxon>
        <taxon>Flavobacterium</taxon>
    </lineage>
</organism>
<dbReference type="eggNOG" id="COG1714">
    <property type="taxonomic scope" value="Bacteria"/>
</dbReference>
<sequence length="137" mass="14755">MDNNYTSKQLNNNPEAYFKAAKKNNTKKALIIVAAIIIALGLIGFFIVTGISRVLKGSDTYNLAINTIQNDPEVKKLTGGIKDYGFLSTGSIEIDNGVGTASLTITVKGVKKDIDVAVAMEKAANSEWKVTDMEIVE</sequence>
<keyword evidence="1" id="KW-0472">Membrane</keyword>
<dbReference type="STRING" id="1121898.GCA_000422725_02779"/>